<evidence type="ECO:0000313" key="3">
    <source>
        <dbReference type="EMBL" id="QEY23140.1"/>
    </source>
</evidence>
<dbReference type="InterPro" id="IPR036380">
    <property type="entry name" value="Isochorismatase-like_sf"/>
</dbReference>
<dbReference type="EMBL" id="CP031699">
    <property type="protein sequence ID" value="QEY23140.1"/>
    <property type="molecule type" value="Genomic_DNA"/>
</dbReference>
<dbReference type="SUPFAM" id="SSF52499">
    <property type="entry name" value="Isochorismatase-like hydrolases"/>
    <property type="match status" value="1"/>
</dbReference>
<keyword evidence="4" id="KW-1185">Reference proteome</keyword>
<dbReference type="InterPro" id="IPR050272">
    <property type="entry name" value="Isochorismatase-like_hydrls"/>
</dbReference>
<dbReference type="RefSeq" id="WP_123795399.1">
    <property type="nucleotide sequence ID" value="NZ_CP031699.1"/>
</dbReference>
<dbReference type="PANTHER" id="PTHR43540">
    <property type="entry name" value="PEROXYUREIDOACRYLATE/UREIDOACRYLATE AMIDOHYDROLASE-RELATED"/>
    <property type="match status" value="1"/>
</dbReference>
<reference evidence="3 4" key="1">
    <citation type="submission" date="2018-08" db="EMBL/GenBank/DDBJ databases">
        <title>Neisseria animalis ATCC 49930 complete genome.</title>
        <authorList>
            <person name="Veseli I.A."/>
            <person name="Mascarenhas dos Santos A.C."/>
            <person name="Buttler R."/>
            <person name="Pombert J.-F."/>
        </authorList>
    </citation>
    <scope>NUCLEOTIDE SEQUENCE [LARGE SCALE GENOMIC DNA]</scope>
    <source>
        <strain evidence="3 4">ATCC 49930</strain>
    </source>
</reference>
<dbReference type="GO" id="GO:0016787">
    <property type="term" value="F:hydrolase activity"/>
    <property type="evidence" value="ECO:0007669"/>
    <property type="project" value="UniProtKB-KW"/>
</dbReference>
<accession>A0A5P3MP03</accession>
<gene>
    <name evidence="3" type="ORF">D0T90_00305</name>
</gene>
<dbReference type="Pfam" id="PF00857">
    <property type="entry name" value="Isochorismatase"/>
    <property type="match status" value="1"/>
</dbReference>
<evidence type="ECO:0000256" key="1">
    <source>
        <dbReference type="ARBA" id="ARBA00022801"/>
    </source>
</evidence>
<dbReference type="OrthoDB" id="5360912at2"/>
<dbReference type="KEGG" id="naq:D0T90_00305"/>
<sequence length="164" mass="17520">MKAALIVVDVQNEYFQSAGGAFPQWQADETAEKIAGRIRQAEAGGWLVVGVRHFMPDGAPMFQRGTNGVENHASVAALLADKPEIQKAHADSFLNTDLASLLAKHSITDLFVCGIMTQNCVTHTAISPQASAYTVNVFADCCTAPSELVHVIALDALKDRVAVI</sequence>
<dbReference type="InterPro" id="IPR000868">
    <property type="entry name" value="Isochorismatase-like_dom"/>
</dbReference>
<proteinExistence type="predicted"/>
<protein>
    <submittedName>
        <fullName evidence="3">Isochorismatase family protein</fullName>
    </submittedName>
</protein>
<organism evidence="3 4">
    <name type="scientific">Neisseria animalis</name>
    <dbReference type="NCBI Taxonomy" id="492"/>
    <lineage>
        <taxon>Bacteria</taxon>
        <taxon>Pseudomonadati</taxon>
        <taxon>Pseudomonadota</taxon>
        <taxon>Betaproteobacteria</taxon>
        <taxon>Neisseriales</taxon>
        <taxon>Neisseriaceae</taxon>
        <taxon>Neisseria</taxon>
    </lineage>
</organism>
<dbReference type="Proteomes" id="UP000325536">
    <property type="component" value="Chromosome"/>
</dbReference>
<evidence type="ECO:0000259" key="2">
    <source>
        <dbReference type="Pfam" id="PF00857"/>
    </source>
</evidence>
<dbReference type="PANTHER" id="PTHR43540:SF15">
    <property type="entry name" value="BLR5631 PROTEIN"/>
    <property type="match status" value="1"/>
</dbReference>
<dbReference type="AlphaFoldDB" id="A0A5P3MP03"/>
<feature type="domain" description="Isochorismatase-like" evidence="2">
    <location>
        <begin position="3"/>
        <end position="163"/>
    </location>
</feature>
<name>A0A5P3MP03_NEIAN</name>
<keyword evidence="1" id="KW-0378">Hydrolase</keyword>
<evidence type="ECO:0000313" key="4">
    <source>
        <dbReference type="Proteomes" id="UP000325536"/>
    </source>
</evidence>
<dbReference type="Gene3D" id="3.40.50.850">
    <property type="entry name" value="Isochorismatase-like"/>
    <property type="match status" value="1"/>
</dbReference>